<protein>
    <submittedName>
        <fullName evidence="2">Uncharacterized protein</fullName>
    </submittedName>
</protein>
<name>A0A7H0IH89_9ACTN</name>
<evidence type="ECO:0000256" key="1">
    <source>
        <dbReference type="SAM" id="MobiDB-lite"/>
    </source>
</evidence>
<dbReference type="AlphaFoldDB" id="A0A7H0IH89"/>
<keyword evidence="3" id="KW-1185">Reference proteome</keyword>
<dbReference type="Proteomes" id="UP000516052">
    <property type="component" value="Chromosome"/>
</dbReference>
<sequence>MSEDTPTPALRARLAASYEAYVLSDLARAAVPIPVAAGTPGALLTEAAGVLAAAHRLLDAAVVHERLAGAGWDLVGAVLGISPRAARVRFALAEAAFHEQLRPLGALDTARTAQLPPYVLQEPLEAALDLDDWVLRHTDGDTPGTTPVSGALLRTPRQPEGPG</sequence>
<dbReference type="EMBL" id="CP060828">
    <property type="protein sequence ID" value="QNP72155.1"/>
    <property type="molecule type" value="Genomic_DNA"/>
</dbReference>
<gene>
    <name evidence="2" type="ORF">IAG44_23900</name>
</gene>
<evidence type="ECO:0000313" key="3">
    <source>
        <dbReference type="Proteomes" id="UP000516052"/>
    </source>
</evidence>
<dbReference type="RefSeq" id="WP_187749112.1">
    <property type="nucleotide sequence ID" value="NZ_CP060828.1"/>
</dbReference>
<organism evidence="2 3">
    <name type="scientific">Streptomyces roseirectus</name>
    <dbReference type="NCBI Taxonomy" id="2768066"/>
    <lineage>
        <taxon>Bacteria</taxon>
        <taxon>Bacillati</taxon>
        <taxon>Actinomycetota</taxon>
        <taxon>Actinomycetes</taxon>
        <taxon>Kitasatosporales</taxon>
        <taxon>Streptomycetaceae</taxon>
        <taxon>Streptomyces</taxon>
    </lineage>
</organism>
<evidence type="ECO:0000313" key="2">
    <source>
        <dbReference type="EMBL" id="QNP72155.1"/>
    </source>
</evidence>
<feature type="region of interest" description="Disordered" evidence="1">
    <location>
        <begin position="138"/>
        <end position="163"/>
    </location>
</feature>
<dbReference type="KEGG" id="sroi:IAG44_23900"/>
<reference evidence="2 3" key="1">
    <citation type="submission" date="2020-08" db="EMBL/GenBank/DDBJ databases">
        <title>A novel species.</title>
        <authorList>
            <person name="Gao J."/>
        </authorList>
    </citation>
    <scope>NUCLEOTIDE SEQUENCE [LARGE SCALE GENOMIC DNA]</scope>
    <source>
        <strain evidence="2 3">CRXT-G-22</strain>
    </source>
</reference>
<proteinExistence type="predicted"/>
<accession>A0A7H0IH89</accession>